<evidence type="ECO:0000256" key="2">
    <source>
        <dbReference type="ARBA" id="ARBA00023054"/>
    </source>
</evidence>
<keyword evidence="5" id="KW-1185">Reference proteome</keyword>
<dbReference type="OrthoDB" id="9806939at2"/>
<keyword evidence="3" id="KW-0472">Membrane</keyword>
<evidence type="ECO:0000256" key="1">
    <source>
        <dbReference type="ARBA" id="ARBA00004196"/>
    </source>
</evidence>
<feature type="transmembrane region" description="Helical" evidence="3">
    <location>
        <begin position="17"/>
        <end position="38"/>
    </location>
</feature>
<dbReference type="RefSeq" id="WP_129831371.1">
    <property type="nucleotide sequence ID" value="NZ_CP035704.1"/>
</dbReference>
<dbReference type="Gene3D" id="2.40.50.100">
    <property type="match status" value="2"/>
</dbReference>
<sequence length="417" mass="44938">MDIARPELKKRKRRRQYIIGAIIVAALASASVGLYALGPAVASVDRSSVLIDTVKRGELLREVRGPGTLVPKEIRWIAAETAARIEHIVVRPGATVQADTVILELSNPEVESQLLAAKAAVTAAQADLAAKRTDLKSKLLDEQSALALARSSYEIARMQAEAEKVIADKGVIAAVQYKKSLVMLEQLKGRVSIEEQRVVEFGQNITAQIAAEQARLDQLVGACNLRQRQADSLHLRAGIAGVLQQVPVEEGQQVVAGTNLARVARPNELRAQLRIAETQAKDIVLGQPVKVDTRNGVVEGKVVRVDPAVQNGTVQVDVDLTGALPAGARPDLSVDGTIEIDRLPDVLFVGRPAFGQPDSEVRMFRLDAATGIAARVPVRLGKSSVNLIEILQGLRVGDQVILSDTSAYDQHDRIRLK</sequence>
<evidence type="ECO:0000256" key="3">
    <source>
        <dbReference type="SAM" id="Phobius"/>
    </source>
</evidence>
<keyword evidence="3" id="KW-0812">Transmembrane</keyword>
<dbReference type="InterPro" id="IPR050465">
    <property type="entry name" value="UPF0194_transport"/>
</dbReference>
<organism evidence="4 5">
    <name type="scientific">Pseudolysobacter antarcticus</name>
    <dbReference type="NCBI Taxonomy" id="2511995"/>
    <lineage>
        <taxon>Bacteria</taxon>
        <taxon>Pseudomonadati</taxon>
        <taxon>Pseudomonadota</taxon>
        <taxon>Gammaproteobacteria</taxon>
        <taxon>Lysobacterales</taxon>
        <taxon>Rhodanobacteraceae</taxon>
        <taxon>Pseudolysobacter</taxon>
    </lineage>
</organism>
<keyword evidence="2" id="KW-0175">Coiled coil</keyword>
<gene>
    <name evidence="4" type="ORF">ELE36_01235</name>
</gene>
<reference evidence="4 5" key="1">
    <citation type="submission" date="2019-01" db="EMBL/GenBank/DDBJ databases">
        <title>Pseudolysobacter antarctica gen. nov., sp. nov., isolated from Fildes Peninsula, Antarctica.</title>
        <authorList>
            <person name="Wei Z."/>
            <person name="Peng F."/>
        </authorList>
    </citation>
    <scope>NUCLEOTIDE SEQUENCE [LARGE SCALE GENOMIC DNA]</scope>
    <source>
        <strain evidence="4 5">AQ6-296</strain>
    </source>
</reference>
<evidence type="ECO:0000313" key="4">
    <source>
        <dbReference type="EMBL" id="QBB69115.1"/>
    </source>
</evidence>
<dbReference type="AlphaFoldDB" id="A0A411HF49"/>
<dbReference type="Proteomes" id="UP000291562">
    <property type="component" value="Chromosome"/>
</dbReference>
<dbReference type="Gene3D" id="2.40.420.20">
    <property type="match status" value="1"/>
</dbReference>
<proteinExistence type="predicted"/>
<accession>A0A411HF49</accession>
<evidence type="ECO:0000313" key="5">
    <source>
        <dbReference type="Proteomes" id="UP000291562"/>
    </source>
</evidence>
<dbReference type="GO" id="GO:0030313">
    <property type="term" value="C:cell envelope"/>
    <property type="evidence" value="ECO:0007669"/>
    <property type="project" value="UniProtKB-SubCell"/>
</dbReference>
<dbReference type="EMBL" id="CP035704">
    <property type="protein sequence ID" value="QBB69115.1"/>
    <property type="molecule type" value="Genomic_DNA"/>
</dbReference>
<dbReference type="KEGG" id="xbc:ELE36_01235"/>
<name>A0A411HF49_9GAMM</name>
<comment type="subcellular location">
    <subcellularLocation>
        <location evidence="1">Cell envelope</location>
    </subcellularLocation>
</comment>
<protein>
    <submittedName>
        <fullName evidence="4">HlyD family efflux transporter periplasmic adaptor subunit</fullName>
    </submittedName>
</protein>
<keyword evidence="3" id="KW-1133">Transmembrane helix</keyword>
<dbReference type="PANTHER" id="PTHR32347">
    <property type="entry name" value="EFFLUX SYSTEM COMPONENT YKNX-RELATED"/>
    <property type="match status" value="1"/>
</dbReference>